<name>A0A518AL62_9BACT</name>
<sequence>MGRVRVLDETKKREICTLLTAGMSYQRIASYVGCSRKTIVNERRVDELFDQRLRQARVAHELSPLHAMRKFAATHWRAAAWMLEREERLERARREERRQQQLQPSDIEQLAQRAHDLVKHADIIQLTGQPIAEQVAQLIRDAAGQHESARSADLDDWELDDWGEGDWDTEELDEGEVDCDEFASDEPDSDNLEPEETEPAREPLEVADEAPEEPVEACDASSPADVEGAENSFPRGNLSTEDSPPSASENRVNPEENAASDPREIDSHSIELGKVGNNRPDNNSPVGMPTIALPDSLSGCAAG</sequence>
<feature type="region of interest" description="Disordered" evidence="1">
    <location>
        <begin position="148"/>
        <end position="303"/>
    </location>
</feature>
<keyword evidence="3" id="KW-1185">Reference proteome</keyword>
<dbReference type="EMBL" id="CP036278">
    <property type="protein sequence ID" value="QDU55426.1"/>
    <property type="molecule type" value="Genomic_DNA"/>
</dbReference>
<reference evidence="2 3" key="1">
    <citation type="submission" date="2019-02" db="EMBL/GenBank/DDBJ databases">
        <title>Deep-cultivation of Planctomycetes and their phenomic and genomic characterization uncovers novel biology.</title>
        <authorList>
            <person name="Wiegand S."/>
            <person name="Jogler M."/>
            <person name="Boedeker C."/>
            <person name="Pinto D."/>
            <person name="Vollmers J."/>
            <person name="Rivas-Marin E."/>
            <person name="Kohn T."/>
            <person name="Peeters S.H."/>
            <person name="Heuer A."/>
            <person name="Rast P."/>
            <person name="Oberbeckmann S."/>
            <person name="Bunk B."/>
            <person name="Jeske O."/>
            <person name="Meyerdierks A."/>
            <person name="Storesund J.E."/>
            <person name="Kallscheuer N."/>
            <person name="Luecker S."/>
            <person name="Lage O.M."/>
            <person name="Pohl T."/>
            <person name="Merkel B.J."/>
            <person name="Hornburger P."/>
            <person name="Mueller R.-W."/>
            <person name="Bruemmer F."/>
            <person name="Labrenz M."/>
            <person name="Spormann A.M."/>
            <person name="Op den Camp H."/>
            <person name="Overmann J."/>
            <person name="Amann R."/>
            <person name="Jetten M.S.M."/>
            <person name="Mascher T."/>
            <person name="Medema M.H."/>
            <person name="Devos D.P."/>
            <person name="Kaster A.-K."/>
            <person name="Ovreas L."/>
            <person name="Rohde M."/>
            <person name="Galperin M.Y."/>
            <person name="Jogler C."/>
        </authorList>
    </citation>
    <scope>NUCLEOTIDE SEQUENCE [LARGE SCALE GENOMIC DNA]</scope>
    <source>
        <strain evidence="2 3">Pan181</strain>
    </source>
</reference>
<dbReference type="RefSeq" id="WP_145246291.1">
    <property type="nucleotide sequence ID" value="NZ_CP036278.1"/>
</dbReference>
<organism evidence="2 3">
    <name type="scientific">Aeoliella mucimassa</name>
    <dbReference type="NCBI Taxonomy" id="2527972"/>
    <lineage>
        <taxon>Bacteria</taxon>
        <taxon>Pseudomonadati</taxon>
        <taxon>Planctomycetota</taxon>
        <taxon>Planctomycetia</taxon>
        <taxon>Pirellulales</taxon>
        <taxon>Lacipirellulaceae</taxon>
        <taxon>Aeoliella</taxon>
    </lineage>
</organism>
<dbReference type="OrthoDB" id="285738at2"/>
<feature type="compositionally biased region" description="Basic and acidic residues" evidence="1">
    <location>
        <begin position="261"/>
        <end position="271"/>
    </location>
</feature>
<feature type="compositionally biased region" description="Polar residues" evidence="1">
    <location>
        <begin position="237"/>
        <end position="251"/>
    </location>
</feature>
<evidence type="ECO:0008006" key="4">
    <source>
        <dbReference type="Google" id="ProtNLM"/>
    </source>
</evidence>
<gene>
    <name evidence="2" type="ORF">Pan181_16150</name>
</gene>
<feature type="compositionally biased region" description="Acidic residues" evidence="1">
    <location>
        <begin position="154"/>
        <end position="197"/>
    </location>
</feature>
<evidence type="ECO:0000313" key="2">
    <source>
        <dbReference type="EMBL" id="QDU55426.1"/>
    </source>
</evidence>
<evidence type="ECO:0000256" key="1">
    <source>
        <dbReference type="SAM" id="MobiDB-lite"/>
    </source>
</evidence>
<accession>A0A518AL62</accession>
<dbReference type="KEGG" id="amuc:Pan181_16150"/>
<dbReference type="Proteomes" id="UP000315750">
    <property type="component" value="Chromosome"/>
</dbReference>
<feature type="compositionally biased region" description="Acidic residues" evidence="1">
    <location>
        <begin position="205"/>
        <end position="216"/>
    </location>
</feature>
<proteinExistence type="predicted"/>
<protein>
    <recommendedName>
        <fullName evidence="4">Transposase IS30-like HTH domain-containing protein</fullName>
    </recommendedName>
</protein>
<evidence type="ECO:0000313" key="3">
    <source>
        <dbReference type="Proteomes" id="UP000315750"/>
    </source>
</evidence>
<dbReference type="AlphaFoldDB" id="A0A518AL62"/>